<gene>
    <name evidence="1" type="ORF">GCM10022223_12590</name>
</gene>
<comment type="caution">
    <text evidence="1">The sequence shown here is derived from an EMBL/GenBank/DDBJ whole genome shotgun (WGS) entry which is preliminary data.</text>
</comment>
<accession>A0ABP6Z7R4</accession>
<protein>
    <submittedName>
        <fullName evidence="1">Uncharacterized protein</fullName>
    </submittedName>
</protein>
<organism evidence="1 2">
    <name type="scientific">Kineosporia mesophila</name>
    <dbReference type="NCBI Taxonomy" id="566012"/>
    <lineage>
        <taxon>Bacteria</taxon>
        <taxon>Bacillati</taxon>
        <taxon>Actinomycetota</taxon>
        <taxon>Actinomycetes</taxon>
        <taxon>Kineosporiales</taxon>
        <taxon>Kineosporiaceae</taxon>
        <taxon>Kineosporia</taxon>
    </lineage>
</organism>
<evidence type="ECO:0000313" key="2">
    <source>
        <dbReference type="Proteomes" id="UP001501074"/>
    </source>
</evidence>
<reference evidence="2" key="1">
    <citation type="journal article" date="2019" name="Int. J. Syst. Evol. Microbiol.">
        <title>The Global Catalogue of Microorganisms (GCM) 10K type strain sequencing project: providing services to taxonomists for standard genome sequencing and annotation.</title>
        <authorList>
            <consortium name="The Broad Institute Genomics Platform"/>
            <consortium name="The Broad Institute Genome Sequencing Center for Infectious Disease"/>
            <person name="Wu L."/>
            <person name="Ma J."/>
        </authorList>
    </citation>
    <scope>NUCLEOTIDE SEQUENCE [LARGE SCALE GENOMIC DNA]</scope>
    <source>
        <strain evidence="2">JCM 16902</strain>
    </source>
</reference>
<dbReference type="EMBL" id="BAAAZO010000002">
    <property type="protein sequence ID" value="GAA3598692.1"/>
    <property type="molecule type" value="Genomic_DNA"/>
</dbReference>
<evidence type="ECO:0000313" key="1">
    <source>
        <dbReference type="EMBL" id="GAA3598692.1"/>
    </source>
</evidence>
<keyword evidence="2" id="KW-1185">Reference proteome</keyword>
<name>A0ABP6Z7R4_9ACTN</name>
<sequence length="62" mass="6692">MGFDLLAEPIGVCPSPPRITLGETFEMTAQQALGIAELLRAAAHFAQQIDGQARWPRLVAES</sequence>
<dbReference type="Proteomes" id="UP001501074">
    <property type="component" value="Unassembled WGS sequence"/>
</dbReference>
<dbReference type="RefSeq" id="WP_231489236.1">
    <property type="nucleotide sequence ID" value="NZ_BAAAZO010000002.1"/>
</dbReference>
<proteinExistence type="predicted"/>